<protein>
    <submittedName>
        <fullName evidence="1">Uncharacterized protein</fullName>
    </submittedName>
</protein>
<dbReference type="EMBL" id="CU468135">
    <property type="protein sequence ID" value="CAO98290.1"/>
    <property type="molecule type" value="Genomic_DNA"/>
</dbReference>
<sequence length="275" mass="31202">MSAINCHLLYLKACNVLGATISDYDARKILKKLESVVDSSVGADLIGNSTFRKALENKAIKTKNKTLRDNILRVSTYNLGSSECNAKIINAMVYTRPEESKLITTNKINNAFLKGNVPGVDDIKRQEIAQKILDENKDNLPGLRIKMELERKGIPLKLEVKLNELLGRRSKGVSKINKIISETNTFQAKINNKPLDGELVPADREKTFDLRTSKSREEIMKIDKILDDRREATEIIMVTVEKYLREMPLVLSERSNRLINEYNRVGTEDTALLRK</sequence>
<dbReference type="KEGG" id="eta:ETA_32440"/>
<evidence type="ECO:0000313" key="1">
    <source>
        <dbReference type="EMBL" id="CAO98290.1"/>
    </source>
</evidence>
<proteinExistence type="predicted"/>
<evidence type="ECO:0000313" key="2">
    <source>
        <dbReference type="Proteomes" id="UP000001726"/>
    </source>
</evidence>
<dbReference type="AlphaFoldDB" id="B2VJU5"/>
<dbReference type="RefSeq" id="WP_012442917.1">
    <property type="nucleotide sequence ID" value="NC_010694.1"/>
</dbReference>
<dbReference type="Proteomes" id="UP000001726">
    <property type="component" value="Chromosome"/>
</dbReference>
<dbReference type="STRING" id="465817.ETA_32440"/>
<organism evidence="1 2">
    <name type="scientific">Erwinia tasmaniensis (strain DSM 17950 / CFBP 7177 / CIP 109463 / NCPPB 4357 / Et1/99)</name>
    <dbReference type="NCBI Taxonomy" id="465817"/>
    <lineage>
        <taxon>Bacteria</taxon>
        <taxon>Pseudomonadati</taxon>
        <taxon>Pseudomonadota</taxon>
        <taxon>Gammaproteobacteria</taxon>
        <taxon>Enterobacterales</taxon>
        <taxon>Erwiniaceae</taxon>
        <taxon>Erwinia</taxon>
    </lineage>
</organism>
<reference evidence="1 2" key="1">
    <citation type="journal article" date="2008" name="Environ. Microbiol.">
        <title>The genome of Erwinia tasmaniensis strain Et1/99, a non-pathogenic bacterium in the genus Erwinia.</title>
        <authorList>
            <person name="Kube M."/>
            <person name="Migdoll A.M."/>
            <person name="Mueller I."/>
            <person name="Kuhl H."/>
            <person name="Beck A."/>
            <person name="Reinhardt R."/>
            <person name="Geider K."/>
        </authorList>
    </citation>
    <scope>NUCLEOTIDE SEQUENCE [LARGE SCALE GENOMIC DNA]</scope>
    <source>
        <strain evidence="2">DSM 17950 / CFBP 7177 / CIP 109463 / NCPPB 4357 / Et1/99</strain>
    </source>
</reference>
<gene>
    <name evidence="1" type="ordered locus">ETA_32440</name>
</gene>
<name>B2VJU5_ERWT9</name>
<keyword evidence="2" id="KW-1185">Reference proteome</keyword>
<dbReference type="eggNOG" id="ENOG5031M47">
    <property type="taxonomic scope" value="Bacteria"/>
</dbReference>
<dbReference type="HOGENOM" id="CLU_1123196_0_0_6"/>
<accession>B2VJU5</accession>
<dbReference type="OrthoDB" id="6519263at2"/>